<protein>
    <recommendedName>
        <fullName evidence="2">acetyl-CoA carboxytransferase</fullName>
        <ecNumber evidence="2">2.1.3.15</ecNumber>
    </recommendedName>
</protein>
<dbReference type="PRINTS" id="PR01069">
    <property type="entry name" value="ACCCTRFRASEA"/>
</dbReference>
<dbReference type="EMBL" id="AYZL01000019">
    <property type="protein sequence ID" value="KRN04040.1"/>
    <property type="molecule type" value="Genomic_DNA"/>
</dbReference>
<keyword evidence="5" id="KW-0547">Nucleotide-binding</keyword>
<proteinExistence type="predicted"/>
<comment type="catalytic activity">
    <reaction evidence="10">
        <text>N(6)-carboxybiotinyl-L-lysyl-[protein] + acetyl-CoA = N(6)-biotinyl-L-lysyl-[protein] + malonyl-CoA</text>
        <dbReference type="Rhea" id="RHEA:54728"/>
        <dbReference type="Rhea" id="RHEA-COMP:10505"/>
        <dbReference type="Rhea" id="RHEA-COMP:10506"/>
        <dbReference type="ChEBI" id="CHEBI:57288"/>
        <dbReference type="ChEBI" id="CHEBI:57384"/>
        <dbReference type="ChEBI" id="CHEBI:83144"/>
        <dbReference type="ChEBI" id="CHEBI:83145"/>
        <dbReference type="EC" id="2.1.3.15"/>
    </reaction>
</comment>
<dbReference type="Gene3D" id="3.90.226.10">
    <property type="entry name" value="2-enoyl-CoA Hydratase, Chain A, domain 1"/>
    <property type="match status" value="1"/>
</dbReference>
<dbReference type="UniPathway" id="UPA00655">
    <property type="reaction ID" value="UER00711"/>
</dbReference>
<evidence type="ECO:0000256" key="4">
    <source>
        <dbReference type="ARBA" id="ARBA00022679"/>
    </source>
</evidence>
<dbReference type="EC" id="2.1.3.15" evidence="2"/>
<evidence type="ECO:0000256" key="8">
    <source>
        <dbReference type="ARBA" id="ARBA00023098"/>
    </source>
</evidence>
<evidence type="ECO:0000313" key="13">
    <source>
        <dbReference type="Proteomes" id="UP000051378"/>
    </source>
</evidence>
<dbReference type="AlphaFoldDB" id="A0A0R2DIW9"/>
<dbReference type="InterPro" id="IPR029045">
    <property type="entry name" value="ClpP/crotonase-like_dom_sf"/>
</dbReference>
<accession>A0A0R2DIW9</accession>
<keyword evidence="3" id="KW-0444">Lipid biosynthesis</keyword>
<evidence type="ECO:0000256" key="1">
    <source>
        <dbReference type="ARBA" id="ARBA00004956"/>
    </source>
</evidence>
<dbReference type="STRING" id="1423744.FC86_GL000570"/>
<name>A0A0R2DIW9_9LACO</name>
<dbReference type="GO" id="GO:0009317">
    <property type="term" value="C:acetyl-CoA carboxylase complex"/>
    <property type="evidence" value="ECO:0007669"/>
    <property type="project" value="InterPro"/>
</dbReference>
<dbReference type="GO" id="GO:0006633">
    <property type="term" value="P:fatty acid biosynthetic process"/>
    <property type="evidence" value="ECO:0007669"/>
    <property type="project" value="UniProtKB-KW"/>
</dbReference>
<dbReference type="GO" id="GO:0003989">
    <property type="term" value="F:acetyl-CoA carboxylase activity"/>
    <property type="evidence" value="ECO:0007669"/>
    <property type="project" value="InterPro"/>
</dbReference>
<dbReference type="OrthoDB" id="9808023at2"/>
<comment type="caution">
    <text evidence="12">The sequence shown here is derived from an EMBL/GenBank/DDBJ whole genome shotgun (WGS) entry which is preliminary data.</text>
</comment>
<dbReference type="NCBIfam" id="NF041504">
    <property type="entry name" value="AccA_sub"/>
    <property type="match status" value="1"/>
</dbReference>
<dbReference type="PATRIC" id="fig|1423744.4.peg.586"/>
<organism evidence="12 13">
    <name type="scientific">Holzapfeliella floricola DSM 23037 = JCM 16512</name>
    <dbReference type="NCBI Taxonomy" id="1423744"/>
    <lineage>
        <taxon>Bacteria</taxon>
        <taxon>Bacillati</taxon>
        <taxon>Bacillota</taxon>
        <taxon>Bacilli</taxon>
        <taxon>Lactobacillales</taxon>
        <taxon>Lactobacillaceae</taxon>
        <taxon>Holzapfeliella</taxon>
    </lineage>
</organism>
<dbReference type="PANTHER" id="PTHR42853">
    <property type="entry name" value="ACETYL-COENZYME A CARBOXYLASE CARBOXYL TRANSFERASE SUBUNIT ALPHA"/>
    <property type="match status" value="1"/>
</dbReference>
<evidence type="ECO:0000256" key="3">
    <source>
        <dbReference type="ARBA" id="ARBA00022516"/>
    </source>
</evidence>
<evidence type="ECO:0000256" key="5">
    <source>
        <dbReference type="ARBA" id="ARBA00022741"/>
    </source>
</evidence>
<dbReference type="GO" id="GO:2001295">
    <property type="term" value="P:malonyl-CoA biosynthetic process"/>
    <property type="evidence" value="ECO:0007669"/>
    <property type="project" value="UniProtKB-UniPathway"/>
</dbReference>
<dbReference type="SUPFAM" id="SSF52096">
    <property type="entry name" value="ClpP/crotonase"/>
    <property type="match status" value="1"/>
</dbReference>
<reference evidence="12 13" key="1">
    <citation type="journal article" date="2015" name="Genome Announc.">
        <title>Expanding the biotechnology potential of lactobacilli through comparative genomics of 213 strains and associated genera.</title>
        <authorList>
            <person name="Sun Z."/>
            <person name="Harris H.M."/>
            <person name="McCann A."/>
            <person name="Guo C."/>
            <person name="Argimon S."/>
            <person name="Zhang W."/>
            <person name="Yang X."/>
            <person name="Jeffery I.B."/>
            <person name="Cooney J.C."/>
            <person name="Kagawa T.F."/>
            <person name="Liu W."/>
            <person name="Song Y."/>
            <person name="Salvetti E."/>
            <person name="Wrobel A."/>
            <person name="Rasinkangas P."/>
            <person name="Parkhill J."/>
            <person name="Rea M.C."/>
            <person name="O'Sullivan O."/>
            <person name="Ritari J."/>
            <person name="Douillard F.P."/>
            <person name="Paul Ross R."/>
            <person name="Yang R."/>
            <person name="Briner A.E."/>
            <person name="Felis G.E."/>
            <person name="de Vos W.M."/>
            <person name="Barrangou R."/>
            <person name="Klaenhammer T.R."/>
            <person name="Caufield P.W."/>
            <person name="Cui Y."/>
            <person name="Zhang H."/>
            <person name="O'Toole P.W."/>
        </authorList>
    </citation>
    <scope>NUCLEOTIDE SEQUENCE [LARGE SCALE GENOMIC DNA]</scope>
    <source>
        <strain evidence="12 13">DSM 23037</strain>
    </source>
</reference>
<evidence type="ECO:0000256" key="6">
    <source>
        <dbReference type="ARBA" id="ARBA00022832"/>
    </source>
</evidence>
<gene>
    <name evidence="12" type="ORF">FC86_GL000570</name>
</gene>
<keyword evidence="4" id="KW-0808">Transferase</keyword>
<feature type="domain" description="CoA carboxyltransferase C-terminal" evidence="11">
    <location>
        <begin position="1"/>
        <end position="236"/>
    </location>
</feature>
<dbReference type="PROSITE" id="PS50989">
    <property type="entry name" value="COA_CT_CTER"/>
    <property type="match status" value="1"/>
</dbReference>
<keyword evidence="13" id="KW-1185">Reference proteome</keyword>
<evidence type="ECO:0000256" key="7">
    <source>
        <dbReference type="ARBA" id="ARBA00022840"/>
    </source>
</evidence>
<evidence type="ECO:0000256" key="2">
    <source>
        <dbReference type="ARBA" id="ARBA00011883"/>
    </source>
</evidence>
<evidence type="ECO:0000256" key="9">
    <source>
        <dbReference type="ARBA" id="ARBA00023160"/>
    </source>
</evidence>
<dbReference type="Proteomes" id="UP000051378">
    <property type="component" value="Unassembled WGS sequence"/>
</dbReference>
<dbReference type="PANTHER" id="PTHR42853:SF3">
    <property type="entry name" value="ACETYL-COENZYME A CARBOXYLASE CARBOXYL TRANSFERASE SUBUNIT ALPHA, CHLOROPLASTIC"/>
    <property type="match status" value="1"/>
</dbReference>
<comment type="pathway">
    <text evidence="1">Lipid metabolism; malonyl-CoA biosynthesis; malonyl-CoA from acetyl-CoA: step 1/1.</text>
</comment>
<sequence>MTKKTAYDKVQAARHPSKITADNLISALFEDFIELHGDRHNKDDEAIKAGIGTLNHQPVTIIATQKGTDTKENIDRHFGSPEPQGYRKALRLMKEAERFNRPIITFVNTPGAYPGVDAEYNGQGDAIAQCLIEGAQLSVPYLSVIYGEGGSGGALALACGDQVWMFENSTYSVLSPEGYAAILWKDAKLVEQASEDLKLTPEQLIKEEIIDKIVPEVNDITSAKKLQKLLTAEIDKLQALSTEDLLNQRKQRFRKF</sequence>
<keyword evidence="8" id="KW-0443">Lipid metabolism</keyword>
<dbReference type="InterPro" id="IPR001095">
    <property type="entry name" value="Acetyl_CoA_COase_a_su"/>
</dbReference>
<dbReference type="RefSeq" id="WP_056974787.1">
    <property type="nucleotide sequence ID" value="NZ_AYZL01000019.1"/>
</dbReference>
<evidence type="ECO:0000259" key="11">
    <source>
        <dbReference type="PROSITE" id="PS50989"/>
    </source>
</evidence>
<evidence type="ECO:0000313" key="12">
    <source>
        <dbReference type="EMBL" id="KRN04040.1"/>
    </source>
</evidence>
<dbReference type="NCBIfam" id="TIGR00513">
    <property type="entry name" value="accA"/>
    <property type="match status" value="1"/>
</dbReference>
<dbReference type="GO" id="GO:0016743">
    <property type="term" value="F:carboxyl- or carbamoyltransferase activity"/>
    <property type="evidence" value="ECO:0007669"/>
    <property type="project" value="InterPro"/>
</dbReference>
<keyword evidence="7" id="KW-0067">ATP-binding</keyword>
<dbReference type="Pfam" id="PF03255">
    <property type="entry name" value="ACCA"/>
    <property type="match status" value="1"/>
</dbReference>
<evidence type="ECO:0000256" key="10">
    <source>
        <dbReference type="ARBA" id="ARBA00049152"/>
    </source>
</evidence>
<dbReference type="GO" id="GO:0005524">
    <property type="term" value="F:ATP binding"/>
    <property type="evidence" value="ECO:0007669"/>
    <property type="project" value="UniProtKB-KW"/>
</dbReference>
<keyword evidence="9" id="KW-0275">Fatty acid biosynthesis</keyword>
<keyword evidence="6" id="KW-0276">Fatty acid metabolism</keyword>
<dbReference type="InterPro" id="IPR011763">
    <property type="entry name" value="COA_CT_C"/>
</dbReference>